<evidence type="ECO:0000313" key="2">
    <source>
        <dbReference type="Proteomes" id="UP001187192"/>
    </source>
</evidence>
<protein>
    <submittedName>
        <fullName evidence="1">Uncharacterized protein</fullName>
    </submittedName>
</protein>
<dbReference type="Proteomes" id="UP001187192">
    <property type="component" value="Unassembled WGS sequence"/>
</dbReference>
<feature type="non-terminal residue" evidence="1">
    <location>
        <position position="1"/>
    </location>
</feature>
<comment type="caution">
    <text evidence="1">The sequence shown here is derived from an EMBL/GenBank/DDBJ whole genome shotgun (WGS) entry which is preliminary data.</text>
</comment>
<gene>
    <name evidence="1" type="ORF">TIFTF001_027047</name>
</gene>
<name>A0AA88IZ06_FICCA</name>
<dbReference type="AlphaFoldDB" id="A0AA88IZ06"/>
<organism evidence="1 2">
    <name type="scientific">Ficus carica</name>
    <name type="common">Common fig</name>
    <dbReference type="NCBI Taxonomy" id="3494"/>
    <lineage>
        <taxon>Eukaryota</taxon>
        <taxon>Viridiplantae</taxon>
        <taxon>Streptophyta</taxon>
        <taxon>Embryophyta</taxon>
        <taxon>Tracheophyta</taxon>
        <taxon>Spermatophyta</taxon>
        <taxon>Magnoliopsida</taxon>
        <taxon>eudicotyledons</taxon>
        <taxon>Gunneridae</taxon>
        <taxon>Pentapetalae</taxon>
        <taxon>rosids</taxon>
        <taxon>fabids</taxon>
        <taxon>Rosales</taxon>
        <taxon>Moraceae</taxon>
        <taxon>Ficeae</taxon>
        <taxon>Ficus</taxon>
    </lineage>
</organism>
<reference evidence="1" key="1">
    <citation type="submission" date="2023-07" db="EMBL/GenBank/DDBJ databases">
        <title>draft genome sequence of fig (Ficus carica).</title>
        <authorList>
            <person name="Takahashi T."/>
            <person name="Nishimura K."/>
        </authorList>
    </citation>
    <scope>NUCLEOTIDE SEQUENCE</scope>
</reference>
<proteinExistence type="predicted"/>
<dbReference type="EMBL" id="BTGU01000074">
    <property type="protein sequence ID" value="GMN57935.1"/>
    <property type="molecule type" value="Genomic_DNA"/>
</dbReference>
<accession>A0AA88IZ06</accession>
<sequence length="35" mass="3986">RVRVTVSCRVRVAGRVAGLRRKKIDTALTQHEHDT</sequence>
<evidence type="ECO:0000313" key="1">
    <source>
        <dbReference type="EMBL" id="GMN57935.1"/>
    </source>
</evidence>
<keyword evidence="2" id="KW-1185">Reference proteome</keyword>